<feature type="compositionally biased region" description="Basic and acidic residues" evidence="1">
    <location>
        <begin position="22"/>
        <end position="41"/>
    </location>
</feature>
<organism evidence="2 3">
    <name type="scientific">Catenulispora acidiphila (strain DSM 44928 / JCM 14897 / NBRC 102108 / NRRL B-24433 / ID139908)</name>
    <dbReference type="NCBI Taxonomy" id="479433"/>
    <lineage>
        <taxon>Bacteria</taxon>
        <taxon>Bacillati</taxon>
        <taxon>Actinomycetota</taxon>
        <taxon>Actinomycetes</taxon>
        <taxon>Catenulisporales</taxon>
        <taxon>Catenulisporaceae</taxon>
        <taxon>Catenulispora</taxon>
    </lineage>
</organism>
<dbReference type="STRING" id="479433.Caci_5432"/>
<proteinExistence type="predicted"/>
<evidence type="ECO:0000313" key="2">
    <source>
        <dbReference type="EMBL" id="ACU74291.1"/>
    </source>
</evidence>
<keyword evidence="3" id="KW-1185">Reference proteome</keyword>
<name>C7Q9E5_CATAD</name>
<dbReference type="EMBL" id="CP001700">
    <property type="protein sequence ID" value="ACU74291.1"/>
    <property type="molecule type" value="Genomic_DNA"/>
</dbReference>
<evidence type="ECO:0000256" key="1">
    <source>
        <dbReference type="SAM" id="MobiDB-lite"/>
    </source>
</evidence>
<dbReference type="HOGENOM" id="CLU_2477672_0_0_11"/>
<gene>
    <name evidence="2" type="ordered locus">Caci_5432</name>
</gene>
<sequence length="87" mass="9509">MGEFETDGHQDEQSGGVPASAFHEDSETVDFHVDYEHSGDRRVDDALDRLARLPDTPLPGHADVYDAVHTELRAILSEQPAGAQGPR</sequence>
<dbReference type="AlphaFoldDB" id="C7Q9E5"/>
<evidence type="ECO:0000313" key="3">
    <source>
        <dbReference type="Proteomes" id="UP000000851"/>
    </source>
</evidence>
<feature type="region of interest" description="Disordered" evidence="1">
    <location>
        <begin position="1"/>
        <end position="41"/>
    </location>
</feature>
<accession>C7Q9E5</accession>
<reference evidence="2 3" key="1">
    <citation type="journal article" date="2009" name="Stand. Genomic Sci.">
        <title>Complete genome sequence of Catenulispora acidiphila type strain (ID 139908).</title>
        <authorList>
            <person name="Copeland A."/>
            <person name="Lapidus A."/>
            <person name="Glavina Del Rio T."/>
            <person name="Nolan M."/>
            <person name="Lucas S."/>
            <person name="Chen F."/>
            <person name="Tice H."/>
            <person name="Cheng J.F."/>
            <person name="Bruce D."/>
            <person name="Goodwin L."/>
            <person name="Pitluck S."/>
            <person name="Mikhailova N."/>
            <person name="Pati A."/>
            <person name="Ivanova N."/>
            <person name="Mavromatis K."/>
            <person name="Chen A."/>
            <person name="Palaniappan K."/>
            <person name="Chain P."/>
            <person name="Land M."/>
            <person name="Hauser L."/>
            <person name="Chang Y.J."/>
            <person name="Jeffries C.D."/>
            <person name="Chertkov O."/>
            <person name="Brettin T."/>
            <person name="Detter J.C."/>
            <person name="Han C."/>
            <person name="Ali Z."/>
            <person name="Tindall B.J."/>
            <person name="Goker M."/>
            <person name="Bristow J."/>
            <person name="Eisen J.A."/>
            <person name="Markowitz V."/>
            <person name="Hugenholtz P."/>
            <person name="Kyrpides N.C."/>
            <person name="Klenk H.P."/>
        </authorList>
    </citation>
    <scope>NUCLEOTIDE SEQUENCE [LARGE SCALE GENOMIC DNA]</scope>
    <source>
        <strain evidence="3">DSM 44928 / JCM 14897 / NBRC 102108 / NRRL B-24433 / ID139908</strain>
    </source>
</reference>
<dbReference type="InParanoid" id="C7Q9E5"/>
<protein>
    <submittedName>
        <fullName evidence="2">Uncharacterized protein</fullName>
    </submittedName>
</protein>
<feature type="compositionally biased region" description="Basic and acidic residues" evidence="1">
    <location>
        <begin position="1"/>
        <end position="12"/>
    </location>
</feature>
<dbReference type="Proteomes" id="UP000000851">
    <property type="component" value="Chromosome"/>
</dbReference>
<dbReference type="KEGG" id="cai:Caci_5432"/>